<dbReference type="InterPro" id="IPR013783">
    <property type="entry name" value="Ig-like_fold"/>
</dbReference>
<dbReference type="InterPro" id="IPR011048">
    <property type="entry name" value="Haem_d1_sf"/>
</dbReference>
<evidence type="ECO:0000256" key="1">
    <source>
        <dbReference type="SAM" id="MobiDB-lite"/>
    </source>
</evidence>
<dbReference type="PROSITE" id="PS50093">
    <property type="entry name" value="PKD"/>
    <property type="match status" value="1"/>
</dbReference>
<dbReference type="InterPro" id="IPR035986">
    <property type="entry name" value="PKD_dom_sf"/>
</dbReference>
<dbReference type="Gene3D" id="2.60.40.10">
    <property type="entry name" value="Immunoglobulins"/>
    <property type="match status" value="1"/>
</dbReference>
<dbReference type="SUPFAM" id="SSF51004">
    <property type="entry name" value="C-terminal (heme d1) domain of cytochrome cd1-nitrite reductase"/>
    <property type="match status" value="1"/>
</dbReference>
<dbReference type="EMBL" id="QHHU01000109">
    <property type="protein sequence ID" value="RSM35341.1"/>
    <property type="molecule type" value="Genomic_DNA"/>
</dbReference>
<dbReference type="Pfam" id="PF18911">
    <property type="entry name" value="PKD_4"/>
    <property type="match status" value="1"/>
</dbReference>
<dbReference type="OrthoDB" id="3202743at2"/>
<feature type="compositionally biased region" description="Pro residues" evidence="1">
    <location>
        <begin position="445"/>
        <end position="464"/>
    </location>
</feature>
<feature type="compositionally biased region" description="Low complexity" evidence="1">
    <location>
        <begin position="382"/>
        <end position="393"/>
    </location>
</feature>
<dbReference type="Proteomes" id="UP000286716">
    <property type="component" value="Unassembled WGS sequence"/>
</dbReference>
<dbReference type="SUPFAM" id="SSF49299">
    <property type="entry name" value="PKD domain"/>
    <property type="match status" value="1"/>
</dbReference>
<dbReference type="InterPro" id="IPR015943">
    <property type="entry name" value="WD40/YVTN_repeat-like_dom_sf"/>
</dbReference>
<proteinExistence type="predicted"/>
<organism evidence="3 4">
    <name type="scientific">Amycolatopsis balhimycina DSM 5908</name>
    <dbReference type="NCBI Taxonomy" id="1081091"/>
    <lineage>
        <taxon>Bacteria</taxon>
        <taxon>Bacillati</taxon>
        <taxon>Actinomycetota</taxon>
        <taxon>Actinomycetes</taxon>
        <taxon>Pseudonocardiales</taxon>
        <taxon>Pseudonocardiaceae</taxon>
        <taxon>Amycolatopsis</taxon>
    </lineage>
</organism>
<name>A0A428VWY3_AMYBA</name>
<feature type="region of interest" description="Disordered" evidence="1">
    <location>
        <begin position="368"/>
        <end position="466"/>
    </location>
</feature>
<dbReference type="GO" id="GO:0005975">
    <property type="term" value="P:carbohydrate metabolic process"/>
    <property type="evidence" value="ECO:0007669"/>
    <property type="project" value="UniProtKB-ARBA"/>
</dbReference>
<dbReference type="Pfam" id="PF18998">
    <property type="entry name" value="Flg_new_2"/>
    <property type="match status" value="1"/>
</dbReference>
<protein>
    <submittedName>
        <fullName evidence="3">PKD domain-containing protein</fullName>
    </submittedName>
</protein>
<dbReference type="RefSeq" id="WP_026469564.1">
    <property type="nucleotide sequence ID" value="NZ_QHHU01000109.1"/>
</dbReference>
<gene>
    <name evidence="3" type="ORF">DMA12_44645</name>
</gene>
<dbReference type="AlphaFoldDB" id="A0A428VWY3"/>
<evidence type="ECO:0000259" key="2">
    <source>
        <dbReference type="PROSITE" id="PS50093"/>
    </source>
</evidence>
<evidence type="ECO:0000313" key="3">
    <source>
        <dbReference type="EMBL" id="RSM35341.1"/>
    </source>
</evidence>
<keyword evidence="4" id="KW-1185">Reference proteome</keyword>
<comment type="caution">
    <text evidence="3">The sequence shown here is derived from an EMBL/GenBank/DDBJ whole genome shotgun (WGS) entry which is preliminary data.</text>
</comment>
<dbReference type="InterPro" id="IPR000601">
    <property type="entry name" value="PKD_dom"/>
</dbReference>
<sequence length="789" mass="82622">MAGLGFLRRRWTRAGLLGLAAAVAVGGIAVAGAGYPEQDVRLLSGSAWLASANVGQLTLLDGSSAEVAAQVQIATPGHAVDVVQQGSTAYAVDRTAGTLRRVDGATYDATPPVAPIDAARGGLTAFAGRTTLYTLDSQRGLLASSDPRTLLPRGEPLPLAAKLGAGTAALDDADRLWTLDDATGDLTRIADGQRVTHRQFTRPGHNLLTVANGNPVVVNPAERTATTVDALSGETTGSIPLDLRPDDALQISGSPHGDRLYVVASRGVLDICDLGAATCDTTVPLDAATRRLGAAVEAGNRLFVPDYTTGQVYIVDLTRPAVIAKTQVLTPPTTFQLLTRDGIVFFNDPATERAGVIHLDGTMRDIAKYDPKNPAKGVHSDSGQAPAPQQPTGQQPPPTSPGSTDNPPSGTQVPPGGQVTPTDGRVPPPDGVPPTDSPLPSGTDVPPPPTDPGVPPSSTPPEPPVLQITLSKSSPMVGEDVTAKVADQHGTAPVTAHWDFGDSTQMDGALVVHHWATARTFQVSVQATMPDGQQATTSVSLTVSEIPKTRLTVNVTGTGSVTGGGISCPSTCTVTVDKGQSITLVAQPGRDFAFSGWGGACSGAGPCTVAMDADKAVSATFTSTLPPPSPEDCVSHDPNQLTITGNDADGYKLIDSGSHSMAILSTRQDAQNALSVARGFTQRCFDSRSDSRSDWLMDYWKGGRGVAGPVSNEDCISYDRASLHIVEVNDAENGHWWSLQDSRSRMEAFVSQNDAVRGLLVARQYSRQCFIGRGNTRPDRKRFILEYWR</sequence>
<dbReference type="InterPro" id="IPR044060">
    <property type="entry name" value="Bacterial_rp_domain"/>
</dbReference>
<accession>A0A428VWY3</accession>
<feature type="compositionally biased region" description="Pro residues" evidence="1">
    <location>
        <begin position="426"/>
        <end position="437"/>
    </location>
</feature>
<reference evidence="3 4" key="1">
    <citation type="submission" date="2018-05" db="EMBL/GenBank/DDBJ databases">
        <title>Evolution of GPA BGCs.</title>
        <authorList>
            <person name="Waglechner N."/>
            <person name="Wright G.D."/>
        </authorList>
    </citation>
    <scope>NUCLEOTIDE SEQUENCE [LARGE SCALE GENOMIC DNA]</scope>
    <source>
        <strain evidence="3 4">DSM 5908</strain>
    </source>
</reference>
<evidence type="ECO:0000313" key="4">
    <source>
        <dbReference type="Proteomes" id="UP000286716"/>
    </source>
</evidence>
<dbReference type="Gene3D" id="2.130.10.10">
    <property type="entry name" value="YVTN repeat-like/Quinoprotein amine dehydrogenase"/>
    <property type="match status" value="1"/>
</dbReference>
<feature type="domain" description="PKD" evidence="2">
    <location>
        <begin position="493"/>
        <end position="543"/>
    </location>
</feature>